<evidence type="ECO:0000259" key="1">
    <source>
        <dbReference type="Pfam" id="PF00535"/>
    </source>
</evidence>
<proteinExistence type="predicted"/>
<dbReference type="Pfam" id="PF00535">
    <property type="entry name" value="Glycos_transf_2"/>
    <property type="match status" value="1"/>
</dbReference>
<dbReference type="InterPro" id="IPR029044">
    <property type="entry name" value="Nucleotide-diphossugar_trans"/>
</dbReference>
<accession>A0A9X5BCY2</accession>
<name>A0A9X5BCY2_9FIRM</name>
<dbReference type="RefSeq" id="WP_160558409.1">
    <property type="nucleotide sequence ID" value="NZ_QZDT01000001.1"/>
</dbReference>
<dbReference type="SUPFAM" id="SSF53756">
    <property type="entry name" value="UDP-Glycosyltransferase/glycogen phosphorylase"/>
    <property type="match status" value="1"/>
</dbReference>
<dbReference type="PANTHER" id="PTHR22916:SF3">
    <property type="entry name" value="UDP-GLCNAC:BETAGAL BETA-1,3-N-ACETYLGLUCOSAMINYLTRANSFERASE-LIKE PROTEIN 1"/>
    <property type="match status" value="1"/>
</dbReference>
<evidence type="ECO:0000313" key="3">
    <source>
        <dbReference type="Proteomes" id="UP001154420"/>
    </source>
</evidence>
<dbReference type="EMBL" id="QZDT01000001">
    <property type="protein sequence ID" value="NBJ91337.1"/>
    <property type="molecule type" value="Genomic_DNA"/>
</dbReference>
<dbReference type="Pfam" id="PF13692">
    <property type="entry name" value="Glyco_trans_1_4"/>
    <property type="match status" value="1"/>
</dbReference>
<keyword evidence="3" id="KW-1185">Reference proteome</keyword>
<feature type="domain" description="Glycosyltransferase 2-like" evidence="1">
    <location>
        <begin position="84"/>
        <end position="215"/>
    </location>
</feature>
<dbReference type="Gene3D" id="3.90.550.10">
    <property type="entry name" value="Spore Coat Polysaccharide Biosynthesis Protein SpsA, Chain A"/>
    <property type="match status" value="1"/>
</dbReference>
<dbReference type="GO" id="GO:0016758">
    <property type="term" value="F:hexosyltransferase activity"/>
    <property type="evidence" value="ECO:0007669"/>
    <property type="project" value="UniProtKB-ARBA"/>
</dbReference>
<dbReference type="PANTHER" id="PTHR22916">
    <property type="entry name" value="GLYCOSYLTRANSFERASE"/>
    <property type="match status" value="1"/>
</dbReference>
<dbReference type="CDD" id="cd00761">
    <property type="entry name" value="Glyco_tranf_GTA_type"/>
    <property type="match status" value="1"/>
</dbReference>
<dbReference type="InterPro" id="IPR001173">
    <property type="entry name" value="Glyco_trans_2-like"/>
</dbReference>
<protein>
    <submittedName>
        <fullName evidence="2">Glycosyltransferase</fullName>
    </submittedName>
</protein>
<organism evidence="2 3">
    <name type="scientific">Parablautia muri</name>
    <dbReference type="NCBI Taxonomy" id="2320879"/>
    <lineage>
        <taxon>Bacteria</taxon>
        <taxon>Bacillati</taxon>
        <taxon>Bacillota</taxon>
        <taxon>Clostridia</taxon>
        <taxon>Lachnospirales</taxon>
        <taxon>Lachnospiraceae</taxon>
        <taxon>Parablautia</taxon>
    </lineage>
</organism>
<dbReference type="Gene3D" id="3.40.50.2000">
    <property type="entry name" value="Glycogen Phosphorylase B"/>
    <property type="match status" value="2"/>
</dbReference>
<sequence length="744" mass="86308">MRMIHWVLKKIYKAMFFAPIKPIAEKIDSFLEKHGGALYRVTIGREKNLIHYGNSGKWKYDETFENMRWTYESELKTEYNPLVSVIVPNYNHEPYLRERLDSIYNQTYKNFEVLLLDDCSNDGSRDILEEYARIHKENTTTIFNENNVGKVFKQWNKGLQAANGELIWIAESDDYCEGNFLEEMVKMFRYESLMLAFARSEFVQDGKKIWSTEGYMADTPFFKWNKPFIMTAAQMVRNGFAYKNMIPNVSSVVFRSIEKFPEEIENICEDLLLCGDWLFYLSIMKGGTVAYTNETTNYYRIHEKSTSLKIQKTFRYYEEWEIVGKYIARNYIVKEETFENVLICLRKHYQAVQETDDDDIVEQYYHVESINLEKEKRNPNILMGCYALISGGGETYPLYLANEMKHQGLSVTLLNFNMERSDNNIRKILHGEVPLVTIKSMDYFNRIVNLLGGDIVHSHHASVDVAVSRWIASNEIGCKQLVSLHGMYEALEEKNRQDVLAVVTKTCSCFAYTADKNLESFIQNNYYFPNKDKFVKIDNGLPELEITGNRIKREMLGIEENAFVLCLVSRGIPEKGWAEGIRAVESARKRCIRPIHLIIIGDGEIRNKLERETSSNIHFMGVQQNIRDYFCISDIGFLPSRFPGESYPLVVADSLICGKPVLATDIAEIHNQLMDESGELAGKLISVQNWVINETEMVEDIVELAENQEIYNILQSRTVSASKKFNITNVVHKYLRLYQNCKIS</sequence>
<gene>
    <name evidence="2" type="ORF">D5281_01735</name>
</gene>
<comment type="caution">
    <text evidence="2">The sequence shown here is derived from an EMBL/GenBank/DDBJ whole genome shotgun (WGS) entry which is preliminary data.</text>
</comment>
<dbReference type="SUPFAM" id="SSF53448">
    <property type="entry name" value="Nucleotide-diphospho-sugar transferases"/>
    <property type="match status" value="1"/>
</dbReference>
<dbReference type="Proteomes" id="UP001154420">
    <property type="component" value="Unassembled WGS sequence"/>
</dbReference>
<reference evidence="2" key="1">
    <citation type="submission" date="2018-09" db="EMBL/GenBank/DDBJ databases">
        <title>Murine metabolic-syndrome-specific gut microbial biobank.</title>
        <authorList>
            <person name="Liu C."/>
        </authorList>
    </citation>
    <scope>NUCLEOTIDE SEQUENCE</scope>
    <source>
        <strain evidence="2">D42-62</strain>
    </source>
</reference>
<dbReference type="OrthoDB" id="433681at2"/>
<dbReference type="CDD" id="cd03801">
    <property type="entry name" value="GT4_PimA-like"/>
    <property type="match status" value="1"/>
</dbReference>
<dbReference type="AlphaFoldDB" id="A0A9X5BCY2"/>
<evidence type="ECO:0000313" key="2">
    <source>
        <dbReference type="EMBL" id="NBJ91337.1"/>
    </source>
</evidence>